<protein>
    <recommendedName>
        <fullName evidence="1">N-acetyltransferase domain-containing protein</fullName>
    </recommendedName>
</protein>
<dbReference type="GO" id="GO:0016747">
    <property type="term" value="F:acyltransferase activity, transferring groups other than amino-acyl groups"/>
    <property type="evidence" value="ECO:0007669"/>
    <property type="project" value="InterPro"/>
</dbReference>
<organism evidence="2 3">
    <name type="scientific">Monoraphidium neglectum</name>
    <dbReference type="NCBI Taxonomy" id="145388"/>
    <lineage>
        <taxon>Eukaryota</taxon>
        <taxon>Viridiplantae</taxon>
        <taxon>Chlorophyta</taxon>
        <taxon>core chlorophytes</taxon>
        <taxon>Chlorophyceae</taxon>
        <taxon>CS clade</taxon>
        <taxon>Sphaeropleales</taxon>
        <taxon>Selenastraceae</taxon>
        <taxon>Monoraphidium</taxon>
    </lineage>
</organism>
<evidence type="ECO:0000313" key="2">
    <source>
        <dbReference type="EMBL" id="KIY93830.1"/>
    </source>
</evidence>
<keyword evidence="3" id="KW-1185">Reference proteome</keyword>
<dbReference type="InterPro" id="IPR016181">
    <property type="entry name" value="Acyl_CoA_acyltransferase"/>
</dbReference>
<dbReference type="SUPFAM" id="SSF55729">
    <property type="entry name" value="Acyl-CoA N-acyltransferases (Nat)"/>
    <property type="match status" value="1"/>
</dbReference>
<accession>A0A0D2MFE9</accession>
<reference evidence="2 3" key="1">
    <citation type="journal article" date="2013" name="BMC Genomics">
        <title>Reconstruction of the lipid metabolism for the microalga Monoraphidium neglectum from its genome sequence reveals characteristics suitable for biofuel production.</title>
        <authorList>
            <person name="Bogen C."/>
            <person name="Al-Dilaimi A."/>
            <person name="Albersmeier A."/>
            <person name="Wichmann J."/>
            <person name="Grundmann M."/>
            <person name="Rupp O."/>
            <person name="Lauersen K.J."/>
            <person name="Blifernez-Klassen O."/>
            <person name="Kalinowski J."/>
            <person name="Goesmann A."/>
            <person name="Mussgnug J.H."/>
            <person name="Kruse O."/>
        </authorList>
    </citation>
    <scope>NUCLEOTIDE SEQUENCE [LARGE SCALE GENOMIC DNA]</scope>
    <source>
        <strain evidence="2 3">SAG 48.87</strain>
    </source>
</reference>
<dbReference type="CDD" id="cd04301">
    <property type="entry name" value="NAT_SF"/>
    <property type="match status" value="1"/>
</dbReference>
<dbReference type="OrthoDB" id="41532at2759"/>
<dbReference type="Pfam" id="PF00583">
    <property type="entry name" value="Acetyltransf_1"/>
    <property type="match status" value="1"/>
</dbReference>
<dbReference type="KEGG" id="mng:MNEG_14131"/>
<dbReference type="GeneID" id="25731663"/>
<proteinExistence type="predicted"/>
<dbReference type="EMBL" id="KK104495">
    <property type="protein sequence ID" value="KIY93830.1"/>
    <property type="molecule type" value="Genomic_DNA"/>
</dbReference>
<evidence type="ECO:0000313" key="3">
    <source>
        <dbReference type="Proteomes" id="UP000054498"/>
    </source>
</evidence>
<dbReference type="InterPro" id="IPR000182">
    <property type="entry name" value="GNAT_dom"/>
</dbReference>
<dbReference type="Proteomes" id="UP000054498">
    <property type="component" value="Unassembled WGS sequence"/>
</dbReference>
<feature type="domain" description="N-acetyltransferase" evidence="1">
    <location>
        <begin position="91"/>
        <end position="260"/>
    </location>
</feature>
<sequence length="284" mass="28779">MPAAGAAAAPAAAAVAVTAARWGARARSTPRRAPRPVASAAPVAPLETAAATAAAPLTAAAESRGDLAAAAAADEGSNLLQVTVRPVSGLLELRQVARLRAEAYYADDRSRFAESFKRQFASQEVDSLQHRTAPRGPGRAPQCDCLVAVDGAGLVAGCIDVRVPQAETGLPASGVPAGEPRGAYILNVVVAEHQRGRGVGRQLMRAAMARAVRVWGATRLFTHVEAGNDVASGLYRGCGFSEHSGSGALEGATTLGRLLLLVAEGDAVDTSVPSGDDPAPAPAA</sequence>
<evidence type="ECO:0000259" key="1">
    <source>
        <dbReference type="PROSITE" id="PS51186"/>
    </source>
</evidence>
<gene>
    <name evidence="2" type="ORF">MNEG_14131</name>
</gene>
<dbReference type="AlphaFoldDB" id="A0A0D2MFE9"/>
<dbReference type="PROSITE" id="PS51186">
    <property type="entry name" value="GNAT"/>
    <property type="match status" value="1"/>
</dbReference>
<dbReference type="RefSeq" id="XP_013892850.1">
    <property type="nucleotide sequence ID" value="XM_014037396.1"/>
</dbReference>
<dbReference type="PANTHER" id="PTHR47426:SF3">
    <property type="entry name" value="GCN5-RELATED N-ACETYLTRANSFERASE 6, CHLOROPLASTIC"/>
    <property type="match status" value="1"/>
</dbReference>
<dbReference type="PANTHER" id="PTHR47426">
    <property type="entry name" value="ACYL-COA N-ACYLTRANSFERASES (NAT) SUPERFAMILY PROTEIN"/>
    <property type="match status" value="1"/>
</dbReference>
<dbReference type="Gene3D" id="3.40.630.30">
    <property type="match status" value="1"/>
</dbReference>
<name>A0A0D2MFE9_9CHLO</name>